<comment type="subcellular location">
    <subcellularLocation>
        <location evidence="1">Nucleus</location>
    </subcellularLocation>
</comment>
<proteinExistence type="predicted"/>
<accession>A0A8J6CBT7</accession>
<gene>
    <name evidence="6" type="ORF">KFE25_008263</name>
</gene>
<feature type="domain" description="DNA endonuclease activator Ctp1 C-terminal" evidence="5">
    <location>
        <begin position="246"/>
        <end position="271"/>
    </location>
</feature>
<evidence type="ECO:0000256" key="1">
    <source>
        <dbReference type="ARBA" id="ARBA00004123"/>
    </source>
</evidence>
<dbReference type="AlphaFoldDB" id="A0A8J6CBT7"/>
<keyword evidence="4" id="KW-0175">Coiled coil</keyword>
<evidence type="ECO:0000256" key="4">
    <source>
        <dbReference type="SAM" id="Coils"/>
    </source>
</evidence>
<protein>
    <recommendedName>
        <fullName evidence="5">DNA endonuclease activator Ctp1 C-terminal domain-containing protein</fullName>
    </recommendedName>
</protein>
<keyword evidence="7" id="KW-1185">Reference proteome</keyword>
<evidence type="ECO:0000313" key="7">
    <source>
        <dbReference type="Proteomes" id="UP000751190"/>
    </source>
</evidence>
<dbReference type="OrthoDB" id="5801062at2759"/>
<dbReference type="InterPro" id="IPR013882">
    <property type="entry name" value="Ctp1_C"/>
</dbReference>
<evidence type="ECO:0000256" key="2">
    <source>
        <dbReference type="ARBA" id="ARBA00022763"/>
    </source>
</evidence>
<dbReference type="Pfam" id="PF08573">
    <property type="entry name" value="SAE2"/>
    <property type="match status" value="1"/>
</dbReference>
<name>A0A8J6CBT7_DIALT</name>
<sequence>MSLSQRVTAQADVALAFCANAKALASQNTALTVEVARLKQQLALQANTLRAEAARVAAENEQLTRKVLSLQQTQSKYDALKRRLERVMRNRGASGQSGASTDDGGPIAVSLAEADNDAECAGHSPEHALADGRAAATAAAAMDEADVQTGVLAFFDEVVLDLYDNCIGGGESNVLLEPVPASSAVTRRSVPPSGAQKRIGGPTSLPHVQVVRRKADRAQLPARTCAACEAFYRATGLSAAGACGDCGRHRSLHEFPETPPGFWDPEFPETMTQANSAML</sequence>
<keyword evidence="2" id="KW-0227">DNA damage</keyword>
<dbReference type="PANTHER" id="PTHR15107">
    <property type="entry name" value="RETINOBLASTOMA BINDING PROTEIN 8"/>
    <property type="match status" value="1"/>
</dbReference>
<keyword evidence="3" id="KW-0539">Nucleus</keyword>
<evidence type="ECO:0000313" key="6">
    <source>
        <dbReference type="EMBL" id="KAG8466884.1"/>
    </source>
</evidence>
<dbReference type="GO" id="GO:0005634">
    <property type="term" value="C:nucleus"/>
    <property type="evidence" value="ECO:0007669"/>
    <property type="project" value="UniProtKB-SubCell"/>
</dbReference>
<feature type="coiled-coil region" evidence="4">
    <location>
        <begin position="21"/>
        <end position="90"/>
    </location>
</feature>
<evidence type="ECO:0000259" key="5">
    <source>
        <dbReference type="Pfam" id="PF08573"/>
    </source>
</evidence>
<dbReference type="EMBL" id="JAGTXO010000007">
    <property type="protein sequence ID" value="KAG8466884.1"/>
    <property type="molecule type" value="Genomic_DNA"/>
</dbReference>
<dbReference type="GO" id="GO:0010792">
    <property type="term" value="P:DNA double-strand break processing involved in repair via single-strand annealing"/>
    <property type="evidence" value="ECO:0007669"/>
    <property type="project" value="TreeGrafter"/>
</dbReference>
<dbReference type="PANTHER" id="PTHR15107:SF0">
    <property type="entry name" value="DNA ENDONUCLEASE ACTIVATOR CTP1 C-TERMINAL DOMAIN-CONTAINING PROTEIN"/>
    <property type="match status" value="1"/>
</dbReference>
<organism evidence="6 7">
    <name type="scientific">Diacronema lutheri</name>
    <name type="common">Unicellular marine alga</name>
    <name type="synonym">Monochrysis lutheri</name>
    <dbReference type="NCBI Taxonomy" id="2081491"/>
    <lineage>
        <taxon>Eukaryota</taxon>
        <taxon>Haptista</taxon>
        <taxon>Haptophyta</taxon>
        <taxon>Pavlovophyceae</taxon>
        <taxon>Pavlovales</taxon>
        <taxon>Pavlovaceae</taxon>
        <taxon>Diacronema</taxon>
    </lineage>
</organism>
<dbReference type="InterPro" id="IPR033316">
    <property type="entry name" value="RBBP8-like"/>
</dbReference>
<dbReference type="Proteomes" id="UP000751190">
    <property type="component" value="Unassembled WGS sequence"/>
</dbReference>
<comment type="caution">
    <text evidence="6">The sequence shown here is derived from an EMBL/GenBank/DDBJ whole genome shotgun (WGS) entry which is preliminary data.</text>
</comment>
<evidence type="ECO:0000256" key="3">
    <source>
        <dbReference type="ARBA" id="ARBA00023242"/>
    </source>
</evidence>
<dbReference type="GO" id="GO:0003684">
    <property type="term" value="F:damaged DNA binding"/>
    <property type="evidence" value="ECO:0007669"/>
    <property type="project" value="TreeGrafter"/>
</dbReference>
<reference evidence="6" key="1">
    <citation type="submission" date="2021-05" db="EMBL/GenBank/DDBJ databases">
        <title>The genome of the haptophyte Pavlova lutheri (Diacronema luteri, Pavlovales) - a model for lipid biosynthesis in eukaryotic algae.</title>
        <authorList>
            <person name="Hulatt C.J."/>
            <person name="Posewitz M.C."/>
        </authorList>
    </citation>
    <scope>NUCLEOTIDE SEQUENCE</scope>
    <source>
        <strain evidence="6">NIVA-4/92</strain>
    </source>
</reference>